<dbReference type="SUPFAM" id="SSF51182">
    <property type="entry name" value="RmlC-like cupins"/>
    <property type="match status" value="1"/>
</dbReference>
<evidence type="ECO:0000313" key="4">
    <source>
        <dbReference type="Proteomes" id="UP000264006"/>
    </source>
</evidence>
<evidence type="ECO:0000256" key="1">
    <source>
        <dbReference type="SAM" id="MobiDB-lite"/>
    </source>
</evidence>
<organism evidence="3 4">
    <name type="scientific">Euzebya pacifica</name>
    <dbReference type="NCBI Taxonomy" id="1608957"/>
    <lineage>
        <taxon>Bacteria</taxon>
        <taxon>Bacillati</taxon>
        <taxon>Actinomycetota</taxon>
        <taxon>Nitriliruptoria</taxon>
        <taxon>Euzebyales</taxon>
    </lineage>
</organism>
<proteinExistence type="predicted"/>
<reference evidence="3 4" key="1">
    <citation type="submission" date="2018-09" db="EMBL/GenBank/DDBJ databases">
        <title>Complete genome sequence of Euzebya sp. DY32-46 isolated from seawater of Pacific Ocean.</title>
        <authorList>
            <person name="Xu L."/>
            <person name="Wu Y.-H."/>
            <person name="Xu X.-W."/>
        </authorList>
    </citation>
    <scope>NUCLEOTIDE SEQUENCE [LARGE SCALE GENOMIC DNA]</scope>
    <source>
        <strain evidence="3 4">DY32-46</strain>
    </source>
</reference>
<accession>A0A346XRV2</accession>
<name>A0A346XRV2_9ACTN</name>
<dbReference type="KEGG" id="euz:DVS28_a0241"/>
<dbReference type="AlphaFoldDB" id="A0A346XRV2"/>
<feature type="region of interest" description="Disordered" evidence="1">
    <location>
        <begin position="1"/>
        <end position="25"/>
    </location>
</feature>
<dbReference type="PANTHER" id="PTHR40112:SF1">
    <property type="entry name" value="H2HPP ISOMERASE"/>
    <property type="match status" value="1"/>
</dbReference>
<dbReference type="Proteomes" id="UP000264006">
    <property type="component" value="Chromosome"/>
</dbReference>
<evidence type="ECO:0000259" key="2">
    <source>
        <dbReference type="Pfam" id="PF07883"/>
    </source>
</evidence>
<dbReference type="InterPro" id="IPR011051">
    <property type="entry name" value="RmlC_Cupin_sf"/>
</dbReference>
<dbReference type="Gene3D" id="2.60.120.10">
    <property type="entry name" value="Jelly Rolls"/>
    <property type="match status" value="1"/>
</dbReference>
<gene>
    <name evidence="3" type="ORF">DVS28_a0241</name>
</gene>
<dbReference type="EMBL" id="CP031165">
    <property type="protein sequence ID" value="AXV04949.1"/>
    <property type="molecule type" value="Genomic_DNA"/>
</dbReference>
<dbReference type="InterPro" id="IPR052535">
    <property type="entry name" value="Bacilysin_H2HPP_isomerase"/>
</dbReference>
<dbReference type="Pfam" id="PF07883">
    <property type="entry name" value="Cupin_2"/>
    <property type="match status" value="1"/>
</dbReference>
<dbReference type="RefSeq" id="WP_114589819.1">
    <property type="nucleotide sequence ID" value="NZ_CP031165.1"/>
</dbReference>
<dbReference type="PANTHER" id="PTHR40112">
    <property type="entry name" value="H2HPP ISOMERASE"/>
    <property type="match status" value="1"/>
</dbReference>
<dbReference type="InterPro" id="IPR013096">
    <property type="entry name" value="Cupin_2"/>
</dbReference>
<dbReference type="OrthoDB" id="3620182at2"/>
<keyword evidence="4" id="KW-1185">Reference proteome</keyword>
<feature type="domain" description="Cupin type-2" evidence="2">
    <location>
        <begin position="42"/>
        <end position="112"/>
    </location>
</feature>
<evidence type="ECO:0000313" key="3">
    <source>
        <dbReference type="EMBL" id="AXV04949.1"/>
    </source>
</evidence>
<sequence>MHQQDPARPARVVGEDELSVADPTPGMTRRLAFRTDRTWTGTVETAPGVASGWHHHGDHDSTLYVVAGTLRMQSGPGGTVVDDAGPGDFLHIPPYAVHRESNPGEVTSRAVIVRAGEGVPTINVDGPAPA</sequence>
<protein>
    <recommendedName>
        <fullName evidence="2">Cupin type-2 domain-containing protein</fullName>
    </recommendedName>
</protein>
<dbReference type="InterPro" id="IPR014710">
    <property type="entry name" value="RmlC-like_jellyroll"/>
</dbReference>